<comment type="caution">
    <text evidence="12">The sequence shown here is derived from an EMBL/GenBank/DDBJ whole genome shotgun (WGS) entry which is preliminary data.</text>
</comment>
<evidence type="ECO:0000256" key="5">
    <source>
        <dbReference type="ARBA" id="ARBA00022490"/>
    </source>
</evidence>
<evidence type="ECO:0000256" key="9">
    <source>
        <dbReference type="SAM" id="MobiDB-lite"/>
    </source>
</evidence>
<evidence type="ECO:0000259" key="11">
    <source>
        <dbReference type="Pfam" id="PF18097"/>
    </source>
</evidence>
<comment type="similarity">
    <text evidence="3">Belongs to the VTA1 family.</text>
</comment>
<dbReference type="GO" id="GO:0005771">
    <property type="term" value="C:multivesicular body"/>
    <property type="evidence" value="ECO:0007669"/>
    <property type="project" value="TreeGrafter"/>
</dbReference>
<reference evidence="12" key="1">
    <citation type="submission" date="2021-03" db="EMBL/GenBank/DDBJ databases">
        <title>Chromosome level genome of the anhydrobiotic midge Polypedilum vanderplanki.</title>
        <authorList>
            <person name="Yoshida Y."/>
            <person name="Kikawada T."/>
            <person name="Gusev O."/>
        </authorList>
    </citation>
    <scope>NUCLEOTIDE SEQUENCE</scope>
    <source>
        <strain evidence="12">NIAS01</strain>
        <tissue evidence="12">Whole body or cell culture</tissue>
    </source>
</reference>
<dbReference type="InterPro" id="IPR041212">
    <property type="entry name" value="Vta1_C"/>
</dbReference>
<gene>
    <name evidence="12" type="ORF">PVAND_007656</name>
</gene>
<dbReference type="Proteomes" id="UP001107558">
    <property type="component" value="Chromosome 2"/>
</dbReference>
<evidence type="ECO:0000256" key="2">
    <source>
        <dbReference type="ARBA" id="ARBA00004496"/>
    </source>
</evidence>
<dbReference type="AlphaFoldDB" id="A0A9J6C8H0"/>
<organism evidence="12 13">
    <name type="scientific">Polypedilum vanderplanki</name>
    <name type="common">Sleeping chironomid midge</name>
    <dbReference type="NCBI Taxonomy" id="319348"/>
    <lineage>
        <taxon>Eukaryota</taxon>
        <taxon>Metazoa</taxon>
        <taxon>Ecdysozoa</taxon>
        <taxon>Arthropoda</taxon>
        <taxon>Hexapoda</taxon>
        <taxon>Insecta</taxon>
        <taxon>Pterygota</taxon>
        <taxon>Neoptera</taxon>
        <taxon>Endopterygota</taxon>
        <taxon>Diptera</taxon>
        <taxon>Nematocera</taxon>
        <taxon>Chironomoidea</taxon>
        <taxon>Chironomidae</taxon>
        <taxon>Chironominae</taxon>
        <taxon>Polypedilum</taxon>
        <taxon>Polypedilum</taxon>
    </lineage>
</organism>
<keyword evidence="7" id="KW-0653">Protein transport</keyword>
<protein>
    <recommendedName>
        <fullName evidence="14">Vacuolar protein sorting-associated protein VTA1 homolog</fullName>
    </recommendedName>
</protein>
<keyword evidence="8" id="KW-0472">Membrane</keyword>
<dbReference type="InterPro" id="IPR039431">
    <property type="entry name" value="Vta1/CALS_N"/>
</dbReference>
<dbReference type="EMBL" id="JADBJN010000002">
    <property type="protein sequence ID" value="KAG5677942.1"/>
    <property type="molecule type" value="Genomic_DNA"/>
</dbReference>
<evidence type="ECO:0000256" key="1">
    <source>
        <dbReference type="ARBA" id="ARBA00004481"/>
    </source>
</evidence>
<dbReference type="GO" id="GO:0032511">
    <property type="term" value="P:late endosome to vacuole transport via multivesicular body sorting pathway"/>
    <property type="evidence" value="ECO:0007669"/>
    <property type="project" value="InterPro"/>
</dbReference>
<evidence type="ECO:0000256" key="6">
    <source>
        <dbReference type="ARBA" id="ARBA00022753"/>
    </source>
</evidence>
<evidence type="ECO:0000313" key="12">
    <source>
        <dbReference type="EMBL" id="KAG5677942.1"/>
    </source>
</evidence>
<evidence type="ECO:0000256" key="8">
    <source>
        <dbReference type="ARBA" id="ARBA00023136"/>
    </source>
</evidence>
<accession>A0A9J6C8H0</accession>
<dbReference type="GO" id="GO:0010008">
    <property type="term" value="C:endosome membrane"/>
    <property type="evidence" value="ECO:0007669"/>
    <property type="project" value="UniProtKB-SubCell"/>
</dbReference>
<keyword evidence="13" id="KW-1185">Reference proteome</keyword>
<dbReference type="PANTHER" id="PTHR46009:SF1">
    <property type="entry name" value="VACUOLAR PROTEIN SORTING-ASSOCIATED PROTEIN VTA1 HOMOLOG"/>
    <property type="match status" value="1"/>
</dbReference>
<feature type="domain" description="Vta1/callose synthase N-terminal" evidence="10">
    <location>
        <begin position="11"/>
        <end position="151"/>
    </location>
</feature>
<feature type="compositionally biased region" description="Low complexity" evidence="9">
    <location>
        <begin position="170"/>
        <end position="217"/>
    </location>
</feature>
<dbReference type="Pfam" id="PF04652">
    <property type="entry name" value="Vta1"/>
    <property type="match status" value="1"/>
</dbReference>
<dbReference type="FunFam" id="1.20.5.420:FF:000001">
    <property type="entry name" value="Vacuolar protein sorting-associated protein VTA1 homolog"/>
    <property type="match status" value="1"/>
</dbReference>
<evidence type="ECO:0000256" key="3">
    <source>
        <dbReference type="ARBA" id="ARBA00007895"/>
    </source>
</evidence>
<evidence type="ECO:0000313" key="13">
    <source>
        <dbReference type="Proteomes" id="UP001107558"/>
    </source>
</evidence>
<keyword evidence="4" id="KW-0813">Transport</keyword>
<dbReference type="GO" id="GO:0015031">
    <property type="term" value="P:protein transport"/>
    <property type="evidence" value="ECO:0007669"/>
    <property type="project" value="UniProtKB-KW"/>
</dbReference>
<feature type="region of interest" description="Disordered" evidence="9">
    <location>
        <begin position="152"/>
        <end position="248"/>
    </location>
</feature>
<name>A0A9J6C8H0_POLVA</name>
<evidence type="ECO:0000256" key="4">
    <source>
        <dbReference type="ARBA" id="ARBA00022448"/>
    </source>
</evidence>
<proteinExistence type="inferred from homology"/>
<comment type="subcellular location">
    <subcellularLocation>
        <location evidence="2">Cytoplasm</location>
    </subcellularLocation>
    <subcellularLocation>
        <location evidence="1">Endosome membrane</location>
        <topology evidence="1">Peripheral membrane protein</topology>
    </subcellularLocation>
</comment>
<keyword evidence="6" id="KW-0967">Endosome</keyword>
<evidence type="ECO:0000256" key="7">
    <source>
        <dbReference type="ARBA" id="ARBA00022927"/>
    </source>
</evidence>
<sequence length="301" mass="33515">MAEAPTGLKHIQAYLKIAADHDQRDAVVAYWARVYSLQTGIKSAKQPDEKRFLLKIMDWLEGFKKANKDNESITNDTVAQAYLENYAHRLFTYADQQDRASNFGKNVVKSFYTSAMIYDILTVLGELSEEAKQNRKYAKWKAAYIHNCLKNGEQPHPGPLPNEEDDELLNLDGSNSTPSEPGSSSSMGWNTQPNQPETSPQQPSPPSNTNTFNNDPFMNIRAPSPPKDPEEKNPGGFVAFDPEQSNIPVPPQSKAAISPEMMIKAQKYCKFAGSALTYEDVPTAIENLQKALRLLTTGQDS</sequence>
<dbReference type="PANTHER" id="PTHR46009">
    <property type="entry name" value="VACUOLAR PROTEIN SORTING-ASSOCIATED PROTEIN VTA1 HOMOLOG"/>
    <property type="match status" value="1"/>
</dbReference>
<evidence type="ECO:0000259" key="10">
    <source>
        <dbReference type="Pfam" id="PF04652"/>
    </source>
</evidence>
<dbReference type="Gene3D" id="1.25.40.270">
    <property type="entry name" value="Vacuolar protein sorting-associated protein vta1"/>
    <property type="match status" value="1"/>
</dbReference>
<keyword evidence="5" id="KW-0963">Cytoplasm</keyword>
<dbReference type="Pfam" id="PF18097">
    <property type="entry name" value="Vta1_C"/>
    <property type="match status" value="1"/>
</dbReference>
<dbReference type="InterPro" id="IPR044538">
    <property type="entry name" value="Vta1-like"/>
</dbReference>
<dbReference type="Gene3D" id="1.20.5.420">
    <property type="entry name" value="Immunoglobulin FC, subunit C"/>
    <property type="match status" value="1"/>
</dbReference>
<feature type="domain" description="Vta1 C-terminal" evidence="11">
    <location>
        <begin position="259"/>
        <end position="296"/>
    </location>
</feature>
<dbReference type="InterPro" id="IPR023175">
    <property type="entry name" value="Vta1/CALS_N_sf"/>
</dbReference>
<evidence type="ECO:0008006" key="14">
    <source>
        <dbReference type="Google" id="ProtNLM"/>
    </source>
</evidence>
<dbReference type="OrthoDB" id="391137at2759"/>